<feature type="region of interest" description="Disordered" evidence="1">
    <location>
        <begin position="1"/>
        <end position="21"/>
    </location>
</feature>
<dbReference type="AlphaFoldDB" id="A0A9W8NBM0"/>
<organism evidence="2 3">
    <name type="scientific">Xylaria arbuscula</name>
    <dbReference type="NCBI Taxonomy" id="114810"/>
    <lineage>
        <taxon>Eukaryota</taxon>
        <taxon>Fungi</taxon>
        <taxon>Dikarya</taxon>
        <taxon>Ascomycota</taxon>
        <taxon>Pezizomycotina</taxon>
        <taxon>Sordariomycetes</taxon>
        <taxon>Xylariomycetidae</taxon>
        <taxon>Xylariales</taxon>
        <taxon>Xylariaceae</taxon>
        <taxon>Xylaria</taxon>
    </lineage>
</organism>
<evidence type="ECO:0000256" key="1">
    <source>
        <dbReference type="SAM" id="MobiDB-lite"/>
    </source>
</evidence>
<comment type="caution">
    <text evidence="2">The sequence shown here is derived from an EMBL/GenBank/DDBJ whole genome shotgun (WGS) entry which is preliminary data.</text>
</comment>
<evidence type="ECO:0000313" key="2">
    <source>
        <dbReference type="EMBL" id="KAJ3566973.1"/>
    </source>
</evidence>
<sequence length="424" mass="46059">MSQKKRAGSRHNDTTGLPHYQSPEALLHASYVVPNDYNDWGNRAATPLDNDGSAISNAELAFSPLLIGTDANIGATALPETPTRQGSQLSDADIILAAHYHGPFLDLLSSTEVAQNGTRPDLLISSLRVSDPPTQIKSPLDPSHVDFLQQAFEPTCFAVRALQHSQHPSFEFEGLLESNKVSVDHGIDATGSTAQTYTPPILPEGTGSHTLSLEHPGVPNVTSISASLEPGIPRVCGNVYAAPEPSGPTPKSKKMIRSSRKQRVITKGLSQHISSGCKFGGTPQRLACHFYKYDPGTYFSCGLSSFDTIGHLTQHLKQKHSLNSLPNCPRIRAPVEKKWHWIWNKMFGEGPPSPPCPYSHPVHDIQDHQYQAQSPELSSSLVREESRGEAASGIDIAEIADVPPHDLDWSNLYNAADVSPRESL</sequence>
<dbReference type="Proteomes" id="UP001148614">
    <property type="component" value="Unassembled WGS sequence"/>
</dbReference>
<dbReference type="VEuPathDB" id="FungiDB:F4678DRAFT_136702"/>
<name>A0A9W8NBM0_9PEZI</name>
<proteinExistence type="predicted"/>
<keyword evidence="3" id="KW-1185">Reference proteome</keyword>
<evidence type="ECO:0000313" key="3">
    <source>
        <dbReference type="Proteomes" id="UP001148614"/>
    </source>
</evidence>
<dbReference type="EMBL" id="JANPWZ010001293">
    <property type="protein sequence ID" value="KAJ3566973.1"/>
    <property type="molecule type" value="Genomic_DNA"/>
</dbReference>
<gene>
    <name evidence="2" type="ORF">NPX13_g6938</name>
</gene>
<accession>A0A9W8NBM0</accession>
<protein>
    <submittedName>
        <fullName evidence="2">Uncharacterized protein</fullName>
    </submittedName>
</protein>
<reference evidence="2" key="1">
    <citation type="submission" date="2022-07" db="EMBL/GenBank/DDBJ databases">
        <title>Genome Sequence of Xylaria arbuscula.</title>
        <authorList>
            <person name="Buettner E."/>
        </authorList>
    </citation>
    <scope>NUCLEOTIDE SEQUENCE</scope>
    <source>
        <strain evidence="2">VT107</strain>
    </source>
</reference>